<keyword evidence="2" id="KW-0732">Signal</keyword>
<feature type="signal peptide" evidence="2">
    <location>
        <begin position="1"/>
        <end position="20"/>
    </location>
</feature>
<dbReference type="InterPro" id="IPR008972">
    <property type="entry name" value="Cupredoxin"/>
</dbReference>
<dbReference type="PROSITE" id="PS51257">
    <property type="entry name" value="PROKAR_LIPOPROTEIN"/>
    <property type="match status" value="1"/>
</dbReference>
<dbReference type="InterPro" id="IPR028096">
    <property type="entry name" value="EfeO_Cupredoxin"/>
</dbReference>
<proteinExistence type="predicted"/>
<keyword evidence="5" id="KW-1185">Reference proteome</keyword>
<dbReference type="Proteomes" id="UP000011910">
    <property type="component" value="Unassembled WGS sequence"/>
</dbReference>
<evidence type="ECO:0000313" key="5">
    <source>
        <dbReference type="Proteomes" id="UP000011910"/>
    </source>
</evidence>
<dbReference type="AlphaFoldDB" id="M7NB91"/>
<organism evidence="4 5">
    <name type="scientific">Cesiribacter andamanensis AMV16</name>
    <dbReference type="NCBI Taxonomy" id="1279009"/>
    <lineage>
        <taxon>Bacteria</taxon>
        <taxon>Pseudomonadati</taxon>
        <taxon>Bacteroidota</taxon>
        <taxon>Cytophagia</taxon>
        <taxon>Cytophagales</taxon>
        <taxon>Cesiribacteraceae</taxon>
        <taxon>Cesiribacter</taxon>
    </lineage>
</organism>
<evidence type="ECO:0000256" key="2">
    <source>
        <dbReference type="SAM" id="SignalP"/>
    </source>
</evidence>
<feature type="chain" id="PRO_5004081891" evidence="2">
    <location>
        <begin position="21"/>
        <end position="152"/>
    </location>
</feature>
<sequence length="152" mass="16923">MNLRTSFGWLPLLVLSILTACDTNRRSADDAPPADSVRQETAPPNMLENDPTVQDSDSEQLEIRVQNLQFSPAELRVKKGQRVQIMLINEGEVESSLRIELPGNAQELREPVPPAQRAGIVFTAPEKAGTYPFYSPLRNQRDRGLSGQLIVE</sequence>
<gene>
    <name evidence="4" type="ORF">ADICEAN_00369</name>
</gene>
<accession>M7NB91</accession>
<name>M7NB91_9BACT</name>
<reference evidence="4 5" key="1">
    <citation type="journal article" date="2013" name="Genome Announc.">
        <title>Draft Genome Sequence of Cesiribacter andamanensis Strain AMV16T, Isolated from a Soil Sample from a Mud Volcano in the Andaman Islands, India.</title>
        <authorList>
            <person name="Shivaji S."/>
            <person name="Ara S."/>
            <person name="Begum Z."/>
            <person name="Srinivas T.N."/>
            <person name="Singh A."/>
            <person name="Kumar Pinnaka A."/>
        </authorList>
    </citation>
    <scope>NUCLEOTIDE SEQUENCE [LARGE SCALE GENOMIC DNA]</scope>
    <source>
        <strain evidence="4 5">AMV16</strain>
    </source>
</reference>
<evidence type="ECO:0000259" key="3">
    <source>
        <dbReference type="Pfam" id="PF13473"/>
    </source>
</evidence>
<dbReference type="Pfam" id="PF13473">
    <property type="entry name" value="Cupredoxin_1"/>
    <property type="match status" value="1"/>
</dbReference>
<dbReference type="SUPFAM" id="SSF49503">
    <property type="entry name" value="Cupredoxins"/>
    <property type="match status" value="1"/>
</dbReference>
<dbReference type="Gene3D" id="2.60.40.420">
    <property type="entry name" value="Cupredoxins - blue copper proteins"/>
    <property type="match status" value="1"/>
</dbReference>
<dbReference type="STRING" id="1279009.ADICEAN_00369"/>
<evidence type="ECO:0000313" key="4">
    <source>
        <dbReference type="EMBL" id="EMR04471.1"/>
    </source>
</evidence>
<protein>
    <submittedName>
        <fullName evidence="4">Putative copper-binding protein</fullName>
    </submittedName>
</protein>
<feature type="region of interest" description="Disordered" evidence="1">
    <location>
        <begin position="26"/>
        <end position="58"/>
    </location>
</feature>
<feature type="domain" description="EfeO-type cupredoxin-like" evidence="3">
    <location>
        <begin position="54"/>
        <end position="140"/>
    </location>
</feature>
<evidence type="ECO:0000256" key="1">
    <source>
        <dbReference type="SAM" id="MobiDB-lite"/>
    </source>
</evidence>
<dbReference type="EMBL" id="AODQ01000005">
    <property type="protein sequence ID" value="EMR04471.1"/>
    <property type="molecule type" value="Genomic_DNA"/>
</dbReference>
<comment type="caution">
    <text evidence="4">The sequence shown here is derived from an EMBL/GenBank/DDBJ whole genome shotgun (WGS) entry which is preliminary data.</text>
</comment>